<evidence type="ECO:0000313" key="2">
    <source>
        <dbReference type="EMBL" id="JAI05433.1"/>
    </source>
</evidence>
<organism evidence="2">
    <name type="scientific">Anguilla anguilla</name>
    <name type="common">European freshwater eel</name>
    <name type="synonym">Muraena anguilla</name>
    <dbReference type="NCBI Taxonomy" id="7936"/>
    <lineage>
        <taxon>Eukaryota</taxon>
        <taxon>Metazoa</taxon>
        <taxon>Chordata</taxon>
        <taxon>Craniata</taxon>
        <taxon>Vertebrata</taxon>
        <taxon>Euteleostomi</taxon>
        <taxon>Actinopterygii</taxon>
        <taxon>Neopterygii</taxon>
        <taxon>Teleostei</taxon>
        <taxon>Anguilliformes</taxon>
        <taxon>Anguillidae</taxon>
        <taxon>Anguilla</taxon>
    </lineage>
</organism>
<reference evidence="2" key="1">
    <citation type="submission" date="2014-11" db="EMBL/GenBank/DDBJ databases">
        <authorList>
            <person name="Amaro Gonzalez C."/>
        </authorList>
    </citation>
    <scope>NUCLEOTIDE SEQUENCE</scope>
</reference>
<dbReference type="AlphaFoldDB" id="A0A0E9XRR7"/>
<sequence>MGGILKIYVLGTLLSVVVAIIALVDSVGGLMYCRGQDLSETENIGVTQKHSSGIRSRSTAAALPR</sequence>
<keyword evidence="1" id="KW-0812">Transmembrane</keyword>
<protein>
    <submittedName>
        <fullName evidence="2">Uncharacterized protein</fullName>
    </submittedName>
</protein>
<proteinExistence type="predicted"/>
<feature type="transmembrane region" description="Helical" evidence="1">
    <location>
        <begin position="7"/>
        <end position="32"/>
    </location>
</feature>
<dbReference type="EMBL" id="GBXM01003145">
    <property type="protein sequence ID" value="JAI05433.1"/>
    <property type="molecule type" value="Transcribed_RNA"/>
</dbReference>
<keyword evidence="1" id="KW-1133">Transmembrane helix</keyword>
<name>A0A0E9XRR7_ANGAN</name>
<keyword evidence="1" id="KW-0472">Membrane</keyword>
<evidence type="ECO:0000256" key="1">
    <source>
        <dbReference type="SAM" id="Phobius"/>
    </source>
</evidence>
<accession>A0A0E9XRR7</accession>
<reference evidence="2" key="2">
    <citation type="journal article" date="2015" name="Fish Shellfish Immunol.">
        <title>Early steps in the European eel (Anguilla anguilla)-Vibrio vulnificus interaction in the gills: Role of the RtxA13 toxin.</title>
        <authorList>
            <person name="Callol A."/>
            <person name="Pajuelo D."/>
            <person name="Ebbesson L."/>
            <person name="Teles M."/>
            <person name="MacKenzie S."/>
            <person name="Amaro C."/>
        </authorList>
    </citation>
    <scope>NUCLEOTIDE SEQUENCE</scope>
</reference>